<dbReference type="GO" id="GO:0044281">
    <property type="term" value="P:small molecule metabolic process"/>
    <property type="evidence" value="ECO:0007669"/>
    <property type="project" value="UniProtKB-ARBA"/>
</dbReference>
<comment type="similarity">
    <text evidence="1">Belongs to the FAH family.</text>
</comment>
<keyword evidence="4" id="KW-0378">Hydrolase</keyword>
<reference evidence="4" key="1">
    <citation type="submission" date="2022-08" db="EMBL/GenBank/DDBJ databases">
        <title>Nisaea acidiphila sp. nov., isolated from a marine algal debris and emended description of the genus Nisaea Urios et al. 2008.</title>
        <authorList>
            <person name="Kwon K."/>
        </authorList>
    </citation>
    <scope>NUCLEOTIDE SEQUENCE</scope>
    <source>
        <strain evidence="4">MEBiC11861</strain>
    </source>
</reference>
<evidence type="ECO:0000256" key="1">
    <source>
        <dbReference type="ARBA" id="ARBA00010211"/>
    </source>
</evidence>
<evidence type="ECO:0000313" key="4">
    <source>
        <dbReference type="EMBL" id="UUX49604.1"/>
    </source>
</evidence>
<dbReference type="InterPro" id="IPR036663">
    <property type="entry name" value="Fumarylacetoacetase_C_sf"/>
</dbReference>
<dbReference type="AlphaFoldDB" id="A0A9J7ATE9"/>
<name>A0A9J7ATE9_9PROT</name>
<dbReference type="GO" id="GO:0046872">
    <property type="term" value="F:metal ion binding"/>
    <property type="evidence" value="ECO:0007669"/>
    <property type="project" value="UniProtKB-KW"/>
</dbReference>
<dbReference type="PANTHER" id="PTHR42796:SF7">
    <property type="entry name" value="2-DEHYDRO-3-DEOXY-D-ARABINONATE DEHYDRATASE"/>
    <property type="match status" value="1"/>
</dbReference>
<sequence>MSNRIETDLPSDLDKATLLGRVSTPAGPAVCTVRGDEVVDITARIPTVAHALKANCPASIVRGAEGTTLGKLADILEASFDPAATCPRLLSPIDLQAIKAAGVTFANSLIERVVEEMTKGNPLKADEARQQLARDIGDDVFSIVPGSEEAMKLRETLLEKDLWSPYLEVGFGVDAEIFTKAQPMSSVGHGASIGLHPRSDWNNPEPEVVLVCAPDGKIVGATLGNDVNLRDFEGRSALLLGRAKDNNASASLGPFIRLLDQHFTMEEIRNADLSLEVSGTDGYVLSGSSTMRVISRAPEDLAKQMFDCHQYPDGAVLYTGTLFAPTEDRDADRPGEGFTHKLGDRVRIASSRLGALENTVSHSDKLPDWEDGALALFRSLSARGIPI</sequence>
<evidence type="ECO:0000256" key="2">
    <source>
        <dbReference type="ARBA" id="ARBA00022723"/>
    </source>
</evidence>
<dbReference type="Pfam" id="PF01557">
    <property type="entry name" value="FAA_hydrolase"/>
    <property type="match status" value="1"/>
</dbReference>
<dbReference type="PANTHER" id="PTHR42796">
    <property type="entry name" value="FUMARYLACETOACETATE HYDROLASE DOMAIN-CONTAINING PROTEIN 2A-RELATED"/>
    <property type="match status" value="1"/>
</dbReference>
<dbReference type="KEGG" id="naci:NUH88_19660"/>
<dbReference type="InterPro" id="IPR011234">
    <property type="entry name" value="Fumarylacetoacetase-like_C"/>
</dbReference>
<dbReference type="EMBL" id="CP102480">
    <property type="protein sequence ID" value="UUX49604.1"/>
    <property type="molecule type" value="Genomic_DNA"/>
</dbReference>
<dbReference type="SUPFAM" id="SSF56529">
    <property type="entry name" value="FAH"/>
    <property type="match status" value="1"/>
</dbReference>
<feature type="domain" description="Fumarylacetoacetase-like C-terminal" evidence="3">
    <location>
        <begin position="218"/>
        <end position="360"/>
    </location>
</feature>
<dbReference type="Gene3D" id="3.90.850.10">
    <property type="entry name" value="Fumarylacetoacetase-like, C-terminal domain"/>
    <property type="match status" value="1"/>
</dbReference>
<keyword evidence="2" id="KW-0479">Metal-binding</keyword>
<dbReference type="RefSeq" id="WP_257768363.1">
    <property type="nucleotide sequence ID" value="NZ_CP102480.1"/>
</dbReference>
<accession>A0A9J7ATE9</accession>
<dbReference type="InterPro" id="IPR051121">
    <property type="entry name" value="FAH"/>
</dbReference>
<evidence type="ECO:0000313" key="5">
    <source>
        <dbReference type="Proteomes" id="UP001060336"/>
    </source>
</evidence>
<dbReference type="Proteomes" id="UP001060336">
    <property type="component" value="Chromosome"/>
</dbReference>
<proteinExistence type="inferred from homology"/>
<evidence type="ECO:0000259" key="3">
    <source>
        <dbReference type="Pfam" id="PF01557"/>
    </source>
</evidence>
<organism evidence="4 5">
    <name type="scientific">Nisaea acidiphila</name>
    <dbReference type="NCBI Taxonomy" id="1862145"/>
    <lineage>
        <taxon>Bacteria</taxon>
        <taxon>Pseudomonadati</taxon>
        <taxon>Pseudomonadota</taxon>
        <taxon>Alphaproteobacteria</taxon>
        <taxon>Rhodospirillales</taxon>
        <taxon>Thalassobaculaceae</taxon>
        <taxon>Nisaea</taxon>
    </lineage>
</organism>
<dbReference type="GO" id="GO:0016787">
    <property type="term" value="F:hydrolase activity"/>
    <property type="evidence" value="ECO:0007669"/>
    <property type="project" value="UniProtKB-KW"/>
</dbReference>
<protein>
    <submittedName>
        <fullName evidence="4">Fumarylacetoacetate hydrolase family protein</fullName>
    </submittedName>
</protein>
<keyword evidence="5" id="KW-1185">Reference proteome</keyword>
<gene>
    <name evidence="4" type="ORF">NUH88_19660</name>
</gene>